<feature type="domain" description="Beta-lactamase-related" evidence="1">
    <location>
        <begin position="43"/>
        <end position="377"/>
    </location>
</feature>
<dbReference type="GO" id="GO:0008800">
    <property type="term" value="F:beta-lactamase activity"/>
    <property type="evidence" value="ECO:0007669"/>
    <property type="project" value="UniProtKB-EC"/>
</dbReference>
<reference evidence="2" key="1">
    <citation type="submission" date="2015-10" db="EMBL/GenBank/DDBJ databases">
        <authorList>
            <person name="Gilbert D.G."/>
        </authorList>
    </citation>
    <scope>NUCLEOTIDE SEQUENCE</scope>
</reference>
<name>A0A160TJD9_9ZZZZ</name>
<keyword evidence="2" id="KW-0378">Hydrolase</keyword>
<dbReference type="InterPro" id="IPR001466">
    <property type="entry name" value="Beta-lactam-related"/>
</dbReference>
<evidence type="ECO:0000259" key="1">
    <source>
        <dbReference type="Pfam" id="PF00144"/>
    </source>
</evidence>
<dbReference type="Gene3D" id="3.40.710.10">
    <property type="entry name" value="DD-peptidase/beta-lactamase superfamily"/>
    <property type="match status" value="2"/>
</dbReference>
<dbReference type="Pfam" id="PF00144">
    <property type="entry name" value="Beta-lactamase"/>
    <property type="match status" value="1"/>
</dbReference>
<gene>
    <name evidence="2" type="ORF">MGWOODY_Smn2770</name>
</gene>
<dbReference type="EMBL" id="CZQE01000073">
    <property type="protein sequence ID" value="CUS43684.1"/>
    <property type="molecule type" value="Genomic_DNA"/>
</dbReference>
<dbReference type="AlphaFoldDB" id="A0A160TJD9"/>
<sequence length="396" mass="42885">MMRRRDLLASAAALPISGGAFARDTRSPISVPGDDFMISLPGLMEVAGVPGIAIGLAARGRTIWQAHVGTVDKNGAAVGATTIWKAASLSKQFSCYAALRLVDTGALDLDRPLAFYLGEDALPDAAARRITARHALTHSSGLPNWRQTREIVPAFAPGSQFRYSGEGYFLLARCIEKITGTGFEAYMQNAVFEPLGMNSSTFLWRPDLPERLAPGHHWEGTAWDDASWRDRLHARIAIGDLPVSQWTLDRVAAAMTPVSGTDKGVSPLPGAIYYPNPAMSLMTTIADYVRIVVRFTTSFGDGLDLSPRLRALAARPLVRVNRAISWGLGWGNEMADGVAYLFQNGSLAGACTSFCLLHPPSETAMVVFTNHINGPRIIDRILRAATGREHPVFLWA</sequence>
<organism evidence="2">
    <name type="scientific">hydrothermal vent metagenome</name>
    <dbReference type="NCBI Taxonomy" id="652676"/>
    <lineage>
        <taxon>unclassified sequences</taxon>
        <taxon>metagenomes</taxon>
        <taxon>ecological metagenomes</taxon>
    </lineage>
</organism>
<evidence type="ECO:0000313" key="2">
    <source>
        <dbReference type="EMBL" id="CUS43684.1"/>
    </source>
</evidence>
<protein>
    <submittedName>
        <fullName evidence="2">Beta-lactamase</fullName>
        <ecNumber evidence="2">3.5.2.6</ecNumber>
    </submittedName>
</protein>
<dbReference type="EC" id="3.5.2.6" evidence="2"/>
<dbReference type="InterPro" id="IPR012338">
    <property type="entry name" value="Beta-lactam/transpept-like"/>
</dbReference>
<dbReference type="PANTHER" id="PTHR46825:SF9">
    <property type="entry name" value="BETA-LACTAMASE-RELATED DOMAIN-CONTAINING PROTEIN"/>
    <property type="match status" value="1"/>
</dbReference>
<accession>A0A160TJD9</accession>
<dbReference type="PANTHER" id="PTHR46825">
    <property type="entry name" value="D-ALANYL-D-ALANINE-CARBOXYPEPTIDASE/ENDOPEPTIDASE AMPH"/>
    <property type="match status" value="1"/>
</dbReference>
<dbReference type="InterPro" id="IPR050491">
    <property type="entry name" value="AmpC-like"/>
</dbReference>
<proteinExistence type="predicted"/>
<dbReference type="SUPFAM" id="SSF56601">
    <property type="entry name" value="beta-lactamase/transpeptidase-like"/>
    <property type="match status" value="1"/>
</dbReference>